<feature type="domain" description="YdhG-like" evidence="1">
    <location>
        <begin position="30"/>
        <end position="126"/>
    </location>
</feature>
<gene>
    <name evidence="2" type="ORF">IBL28_21575</name>
</gene>
<evidence type="ECO:0000259" key="1">
    <source>
        <dbReference type="Pfam" id="PF08818"/>
    </source>
</evidence>
<proteinExistence type="predicted"/>
<accession>A0A926JWC6</accession>
<dbReference type="AlphaFoldDB" id="A0A926JWC6"/>
<protein>
    <submittedName>
        <fullName evidence="2">YdeI/OmpD-associated family protein</fullName>
    </submittedName>
</protein>
<dbReference type="InterPro" id="IPR014922">
    <property type="entry name" value="YdhG-like"/>
</dbReference>
<dbReference type="PIRSF" id="PIRSF021308">
    <property type="entry name" value="UCP021308"/>
    <property type="match status" value="1"/>
</dbReference>
<sequence>MNTSADQYFIDGCGRCPLGGTPDCKVHHWTPALKLLRKIVLDCGLSEESKWGVPCYTFRDKNVLIVSALKDYCCLSFFKGSLLNDQKNLLVKPGPNSQAARLFKFTDTDEIIAMESELKAYIFEAIEIERAGLHVTFKKNPEPIPYELEVKFEEDPVLKTAFEALTPGRQRGYLLYFSQPKQSKTKVSRIEKCVPMILSGLGLHDKYKSGKM</sequence>
<dbReference type="InterPro" id="IPR016786">
    <property type="entry name" value="YdeI_bac"/>
</dbReference>
<organism evidence="2 3">
    <name type="scientific">Sinomicrobium weinanense</name>
    <dbReference type="NCBI Taxonomy" id="2842200"/>
    <lineage>
        <taxon>Bacteria</taxon>
        <taxon>Pseudomonadati</taxon>
        <taxon>Bacteroidota</taxon>
        <taxon>Flavobacteriia</taxon>
        <taxon>Flavobacteriales</taxon>
        <taxon>Flavobacteriaceae</taxon>
        <taxon>Sinomicrobium</taxon>
    </lineage>
</organism>
<dbReference type="SUPFAM" id="SSF159888">
    <property type="entry name" value="YdhG-like"/>
    <property type="match status" value="1"/>
</dbReference>
<keyword evidence="3" id="KW-1185">Reference proteome</keyword>
<dbReference type="EMBL" id="JACVDC010000134">
    <property type="protein sequence ID" value="MBC9798571.1"/>
    <property type="molecule type" value="Genomic_DNA"/>
</dbReference>
<dbReference type="Pfam" id="PF13376">
    <property type="entry name" value="OmdA"/>
    <property type="match status" value="1"/>
</dbReference>
<name>A0A926JWC6_9FLAO</name>
<dbReference type="Proteomes" id="UP000653730">
    <property type="component" value="Unassembled WGS sequence"/>
</dbReference>
<evidence type="ECO:0000313" key="2">
    <source>
        <dbReference type="EMBL" id="MBC9798571.1"/>
    </source>
</evidence>
<dbReference type="Pfam" id="PF08818">
    <property type="entry name" value="DUF1801"/>
    <property type="match status" value="1"/>
</dbReference>
<comment type="caution">
    <text evidence="2">The sequence shown here is derived from an EMBL/GenBank/DDBJ whole genome shotgun (WGS) entry which is preliminary data.</text>
</comment>
<evidence type="ECO:0000313" key="3">
    <source>
        <dbReference type="Proteomes" id="UP000653730"/>
    </source>
</evidence>
<reference evidence="2 3" key="1">
    <citation type="submission" date="2020-09" db="EMBL/GenBank/DDBJ databases">
        <title>Sinomicrobium weinanense sp. nov., a halophilic bacteria isolated from saline-alkali soil.</title>
        <authorList>
            <person name="Wu P."/>
            <person name="Ren H."/>
            <person name="Mei Y."/>
            <person name="Liang Y."/>
            <person name="Chen Z."/>
        </authorList>
    </citation>
    <scope>NUCLEOTIDE SEQUENCE [LARGE SCALE GENOMIC DNA]</scope>
    <source>
        <strain evidence="2 3">FJxs</strain>
    </source>
</reference>